<name>A0A3M3MZP3_9PSED</name>
<reference evidence="1 2" key="1">
    <citation type="submission" date="2018-08" db="EMBL/GenBank/DDBJ databases">
        <title>Recombination of ecologically and evolutionarily significant loci maintains genetic cohesion in the Pseudomonas syringae species complex.</title>
        <authorList>
            <person name="Dillon M."/>
            <person name="Thakur S."/>
            <person name="Almeida R.N.D."/>
            <person name="Weir B.S."/>
            <person name="Guttman D.S."/>
        </authorList>
    </citation>
    <scope>NUCLEOTIDE SEQUENCE [LARGE SCALE GENOMIC DNA]</scope>
    <source>
        <strain evidence="1 2">1089_5</strain>
    </source>
</reference>
<accession>A0A3M3MZP3</accession>
<protein>
    <submittedName>
        <fullName evidence="1">Uncharacterized protein</fullName>
    </submittedName>
</protein>
<dbReference type="AlphaFoldDB" id="A0A3M3MZP3"/>
<dbReference type="Proteomes" id="UP000278062">
    <property type="component" value="Unassembled WGS sequence"/>
</dbReference>
<sequence length="61" mass="6352">MDEQGQLIGQSSSASGHEIKGRAALRPLSLSDSLMMALIENAGVRLAVPDQKSSGRASLKS</sequence>
<evidence type="ECO:0000313" key="1">
    <source>
        <dbReference type="EMBL" id="RMN90744.1"/>
    </source>
</evidence>
<gene>
    <name evidence="1" type="ORF">ALQ49_02888</name>
</gene>
<organism evidence="1 2">
    <name type="scientific">Pseudomonas syringae pv. apii</name>
    <dbReference type="NCBI Taxonomy" id="81036"/>
    <lineage>
        <taxon>Bacteria</taxon>
        <taxon>Pseudomonadati</taxon>
        <taxon>Pseudomonadota</taxon>
        <taxon>Gammaproteobacteria</taxon>
        <taxon>Pseudomonadales</taxon>
        <taxon>Pseudomonadaceae</taxon>
        <taxon>Pseudomonas</taxon>
    </lineage>
</organism>
<evidence type="ECO:0000313" key="2">
    <source>
        <dbReference type="Proteomes" id="UP000278062"/>
    </source>
</evidence>
<proteinExistence type="predicted"/>
<dbReference type="EMBL" id="RBPL01000120">
    <property type="protein sequence ID" value="RMN90744.1"/>
    <property type="molecule type" value="Genomic_DNA"/>
</dbReference>
<comment type="caution">
    <text evidence="1">The sequence shown here is derived from an EMBL/GenBank/DDBJ whole genome shotgun (WGS) entry which is preliminary data.</text>
</comment>